<dbReference type="RefSeq" id="WP_092687298.1">
    <property type="nucleotide sequence ID" value="NZ_CBDDGO010000004.1"/>
</dbReference>
<dbReference type="Proteomes" id="UP000198885">
    <property type="component" value="Unassembled WGS sequence"/>
</dbReference>
<feature type="domain" description="TadE-like" evidence="1">
    <location>
        <begin position="18"/>
        <end position="60"/>
    </location>
</feature>
<sequence length="137" mass="15008">MIFRGLSIFRRFGRAEEGSVTIEFVLWVPMMVGLLCLCADGTLLMHTKSILYEAARDASRQVALGQATPEEAESRISARFQGNAAYEAEVETQDGFVTTTVSVPFSEVASFTKQLTGDSRLAGSITMWIETTDNEDG</sequence>
<reference evidence="2 3" key="1">
    <citation type="submission" date="2016-10" db="EMBL/GenBank/DDBJ databases">
        <authorList>
            <person name="de Groot N.N."/>
        </authorList>
    </citation>
    <scope>NUCLEOTIDE SEQUENCE [LARGE SCALE GENOMIC DNA]</scope>
    <source>
        <strain evidence="2 3">DSM 23042</strain>
    </source>
</reference>
<protein>
    <submittedName>
        <fullName evidence="2">Flp pilus assembly protein TadG</fullName>
    </submittedName>
</protein>
<organism evidence="2 3">
    <name type="scientific">Tranquillimonas rosea</name>
    <dbReference type="NCBI Taxonomy" id="641238"/>
    <lineage>
        <taxon>Bacteria</taxon>
        <taxon>Pseudomonadati</taxon>
        <taxon>Pseudomonadota</taxon>
        <taxon>Alphaproteobacteria</taxon>
        <taxon>Rhodobacterales</taxon>
        <taxon>Roseobacteraceae</taxon>
        <taxon>Tranquillimonas</taxon>
    </lineage>
</organism>
<dbReference type="STRING" id="641238.SAMN04490244_101308"/>
<name>A0A1H9PRX0_9RHOB</name>
<evidence type="ECO:0000313" key="2">
    <source>
        <dbReference type="EMBL" id="SER50977.1"/>
    </source>
</evidence>
<dbReference type="InterPro" id="IPR012495">
    <property type="entry name" value="TadE-like_dom"/>
</dbReference>
<gene>
    <name evidence="2" type="ORF">SAMN04490244_101308</name>
</gene>
<dbReference type="EMBL" id="FOGU01000001">
    <property type="protein sequence ID" value="SER50977.1"/>
    <property type="molecule type" value="Genomic_DNA"/>
</dbReference>
<accession>A0A1H9PRX0</accession>
<proteinExistence type="predicted"/>
<dbReference type="OrthoDB" id="7873328at2"/>
<evidence type="ECO:0000259" key="1">
    <source>
        <dbReference type="Pfam" id="PF07811"/>
    </source>
</evidence>
<evidence type="ECO:0000313" key="3">
    <source>
        <dbReference type="Proteomes" id="UP000198885"/>
    </source>
</evidence>
<dbReference type="AlphaFoldDB" id="A0A1H9PRX0"/>
<dbReference type="Pfam" id="PF07811">
    <property type="entry name" value="TadE"/>
    <property type="match status" value="1"/>
</dbReference>
<keyword evidence="3" id="KW-1185">Reference proteome</keyword>